<evidence type="ECO:0000256" key="1">
    <source>
        <dbReference type="SAM" id="MobiDB-lite"/>
    </source>
</evidence>
<accession>A0A5E4QC26</accession>
<dbReference type="EMBL" id="FZQP02002256">
    <property type="protein sequence ID" value="VVC95286.1"/>
    <property type="molecule type" value="Genomic_DNA"/>
</dbReference>
<feature type="compositionally biased region" description="Low complexity" evidence="1">
    <location>
        <begin position="1"/>
        <end position="15"/>
    </location>
</feature>
<feature type="compositionally biased region" description="Polar residues" evidence="1">
    <location>
        <begin position="16"/>
        <end position="27"/>
    </location>
</feature>
<proteinExistence type="predicted"/>
<gene>
    <name evidence="2" type="ORF">LSINAPIS_LOCUS7035</name>
</gene>
<sequence length="79" mass="8423">MTSLTTSLSCSPTRSAGHTSCRQTSPMTPLRKEPVLAAGYPYFNENNLQGLKPTVTSGHVNTASPSMLQTSCCVQSGFR</sequence>
<keyword evidence="3" id="KW-1185">Reference proteome</keyword>
<dbReference type="Proteomes" id="UP000324832">
    <property type="component" value="Unassembled WGS sequence"/>
</dbReference>
<evidence type="ECO:0000313" key="3">
    <source>
        <dbReference type="Proteomes" id="UP000324832"/>
    </source>
</evidence>
<organism evidence="2 3">
    <name type="scientific">Leptidea sinapis</name>
    <dbReference type="NCBI Taxonomy" id="189913"/>
    <lineage>
        <taxon>Eukaryota</taxon>
        <taxon>Metazoa</taxon>
        <taxon>Ecdysozoa</taxon>
        <taxon>Arthropoda</taxon>
        <taxon>Hexapoda</taxon>
        <taxon>Insecta</taxon>
        <taxon>Pterygota</taxon>
        <taxon>Neoptera</taxon>
        <taxon>Endopterygota</taxon>
        <taxon>Lepidoptera</taxon>
        <taxon>Glossata</taxon>
        <taxon>Ditrysia</taxon>
        <taxon>Papilionoidea</taxon>
        <taxon>Pieridae</taxon>
        <taxon>Dismorphiinae</taxon>
        <taxon>Leptidea</taxon>
    </lineage>
</organism>
<dbReference type="AlphaFoldDB" id="A0A5E4QC26"/>
<feature type="region of interest" description="Disordered" evidence="1">
    <location>
        <begin position="1"/>
        <end position="30"/>
    </location>
</feature>
<reference evidence="2 3" key="1">
    <citation type="submission" date="2017-07" db="EMBL/GenBank/DDBJ databases">
        <authorList>
            <person name="Talla V."/>
            <person name="Backstrom N."/>
        </authorList>
    </citation>
    <scope>NUCLEOTIDE SEQUENCE [LARGE SCALE GENOMIC DNA]</scope>
</reference>
<name>A0A5E4QC26_9NEOP</name>
<protein>
    <submittedName>
        <fullName evidence="2">Uncharacterized protein</fullName>
    </submittedName>
</protein>
<evidence type="ECO:0000313" key="2">
    <source>
        <dbReference type="EMBL" id="VVC95286.1"/>
    </source>
</evidence>